<sequence length="105" mass="11500">DQLRRGARAGVVPAAVPLQVWLLLPPDHHVRLPLGLALPHAPPRHRWPPLLTRRRARGAAHAVQLEHHPPQGGARRHRGGIGRIRGGVRASPCRLLYIRGEGGLT</sequence>
<keyword evidence="3" id="KW-1185">Reference proteome</keyword>
<evidence type="ECO:0000313" key="3">
    <source>
        <dbReference type="Proteomes" id="UP000013827"/>
    </source>
</evidence>
<dbReference type="HOGENOM" id="CLU_2243611_0_0_1"/>
<dbReference type="GeneID" id="17256072"/>
<dbReference type="AlphaFoldDB" id="A0A0D3IF85"/>
<proteinExistence type="predicted"/>
<evidence type="ECO:0000256" key="1">
    <source>
        <dbReference type="SAM" id="MobiDB-lite"/>
    </source>
</evidence>
<dbReference type="RefSeq" id="XP_005762349.1">
    <property type="nucleotide sequence ID" value="XM_005762292.1"/>
</dbReference>
<organism evidence="2 3">
    <name type="scientific">Emiliania huxleyi (strain CCMP1516)</name>
    <dbReference type="NCBI Taxonomy" id="280463"/>
    <lineage>
        <taxon>Eukaryota</taxon>
        <taxon>Haptista</taxon>
        <taxon>Haptophyta</taxon>
        <taxon>Prymnesiophyceae</taxon>
        <taxon>Isochrysidales</taxon>
        <taxon>Noelaerhabdaceae</taxon>
        <taxon>Emiliania</taxon>
    </lineage>
</organism>
<dbReference type="EnsemblProtists" id="EOD09920">
    <property type="protein sequence ID" value="EOD09920"/>
    <property type="gene ID" value="EMIHUDRAFT_460854"/>
</dbReference>
<dbReference type="Proteomes" id="UP000013827">
    <property type="component" value="Unassembled WGS sequence"/>
</dbReference>
<protein>
    <submittedName>
        <fullName evidence="2">Uncharacterized protein</fullName>
    </submittedName>
</protein>
<reference evidence="2" key="2">
    <citation type="submission" date="2024-10" db="UniProtKB">
        <authorList>
            <consortium name="EnsemblProtists"/>
        </authorList>
    </citation>
    <scope>IDENTIFICATION</scope>
</reference>
<dbReference type="KEGG" id="ehx:EMIHUDRAFT_460854"/>
<evidence type="ECO:0000313" key="2">
    <source>
        <dbReference type="EnsemblProtists" id="EOD09920"/>
    </source>
</evidence>
<feature type="region of interest" description="Disordered" evidence="1">
    <location>
        <begin position="63"/>
        <end position="83"/>
    </location>
</feature>
<name>A0A0D3IF85_EMIH1</name>
<dbReference type="PaxDb" id="2903-EOD09920"/>
<accession>A0A0D3IF85</accession>
<reference evidence="3" key="1">
    <citation type="journal article" date="2013" name="Nature">
        <title>Pan genome of the phytoplankton Emiliania underpins its global distribution.</title>
        <authorList>
            <person name="Read B.A."/>
            <person name="Kegel J."/>
            <person name="Klute M.J."/>
            <person name="Kuo A."/>
            <person name="Lefebvre S.C."/>
            <person name="Maumus F."/>
            <person name="Mayer C."/>
            <person name="Miller J."/>
            <person name="Monier A."/>
            <person name="Salamov A."/>
            <person name="Young J."/>
            <person name="Aguilar M."/>
            <person name="Claverie J.M."/>
            <person name="Frickenhaus S."/>
            <person name="Gonzalez K."/>
            <person name="Herman E.K."/>
            <person name="Lin Y.C."/>
            <person name="Napier J."/>
            <person name="Ogata H."/>
            <person name="Sarno A.F."/>
            <person name="Shmutz J."/>
            <person name="Schroeder D."/>
            <person name="de Vargas C."/>
            <person name="Verret F."/>
            <person name="von Dassow P."/>
            <person name="Valentin K."/>
            <person name="Van de Peer Y."/>
            <person name="Wheeler G."/>
            <person name="Dacks J.B."/>
            <person name="Delwiche C.F."/>
            <person name="Dyhrman S.T."/>
            <person name="Glockner G."/>
            <person name="John U."/>
            <person name="Richards T."/>
            <person name="Worden A.Z."/>
            <person name="Zhang X."/>
            <person name="Grigoriev I.V."/>
            <person name="Allen A.E."/>
            <person name="Bidle K."/>
            <person name="Borodovsky M."/>
            <person name="Bowler C."/>
            <person name="Brownlee C."/>
            <person name="Cock J.M."/>
            <person name="Elias M."/>
            <person name="Gladyshev V.N."/>
            <person name="Groth M."/>
            <person name="Guda C."/>
            <person name="Hadaegh A."/>
            <person name="Iglesias-Rodriguez M.D."/>
            <person name="Jenkins J."/>
            <person name="Jones B.M."/>
            <person name="Lawson T."/>
            <person name="Leese F."/>
            <person name="Lindquist E."/>
            <person name="Lobanov A."/>
            <person name="Lomsadze A."/>
            <person name="Malik S.B."/>
            <person name="Marsh M.E."/>
            <person name="Mackinder L."/>
            <person name="Mock T."/>
            <person name="Mueller-Roeber B."/>
            <person name="Pagarete A."/>
            <person name="Parker M."/>
            <person name="Probert I."/>
            <person name="Quesneville H."/>
            <person name="Raines C."/>
            <person name="Rensing S.A."/>
            <person name="Riano-Pachon D.M."/>
            <person name="Richier S."/>
            <person name="Rokitta S."/>
            <person name="Shiraiwa Y."/>
            <person name="Soanes D.M."/>
            <person name="van der Giezen M."/>
            <person name="Wahlund T.M."/>
            <person name="Williams B."/>
            <person name="Wilson W."/>
            <person name="Wolfe G."/>
            <person name="Wurch L.L."/>
        </authorList>
    </citation>
    <scope>NUCLEOTIDE SEQUENCE</scope>
</reference>